<dbReference type="EMBL" id="VSSQ01002422">
    <property type="protein sequence ID" value="MPM15306.1"/>
    <property type="molecule type" value="Genomic_DNA"/>
</dbReference>
<comment type="caution">
    <text evidence="1">The sequence shown here is derived from an EMBL/GenBank/DDBJ whole genome shotgun (WGS) entry which is preliminary data.</text>
</comment>
<protein>
    <submittedName>
        <fullName evidence="1">Uncharacterized protein</fullName>
    </submittedName>
</protein>
<accession>A0A644XGD8</accession>
<sequence>MWQVGHQVPYHFYAIFFGIYCKMGHTTLGCVDTSSAKLLLGYIFSCNGLYNLGTGKEHIAGSFGHDIEVGKGRGVNGPAGTWTEYCRNLGNDTGCQYVSLENFRVTCECIHTLLDTGSS</sequence>
<name>A0A644XGD8_9ZZZZ</name>
<evidence type="ECO:0000313" key="1">
    <source>
        <dbReference type="EMBL" id="MPM15306.1"/>
    </source>
</evidence>
<proteinExistence type="predicted"/>
<dbReference type="AntiFam" id="ANF00078">
    <property type="entry name" value="Shadow ORF (opposite pccB)"/>
</dbReference>
<reference evidence="1" key="1">
    <citation type="submission" date="2019-08" db="EMBL/GenBank/DDBJ databases">
        <authorList>
            <person name="Kucharzyk K."/>
            <person name="Murdoch R.W."/>
            <person name="Higgins S."/>
            <person name="Loffler F."/>
        </authorList>
    </citation>
    <scope>NUCLEOTIDE SEQUENCE</scope>
</reference>
<gene>
    <name evidence="1" type="ORF">SDC9_61674</name>
</gene>
<organism evidence="1">
    <name type="scientific">bioreactor metagenome</name>
    <dbReference type="NCBI Taxonomy" id="1076179"/>
    <lineage>
        <taxon>unclassified sequences</taxon>
        <taxon>metagenomes</taxon>
        <taxon>ecological metagenomes</taxon>
    </lineage>
</organism>
<dbReference type="AlphaFoldDB" id="A0A644XGD8"/>